<organism evidence="2 3">
    <name type="scientific">Argiope bruennichi</name>
    <name type="common">Wasp spider</name>
    <name type="synonym">Aranea bruennichi</name>
    <dbReference type="NCBI Taxonomy" id="94029"/>
    <lineage>
        <taxon>Eukaryota</taxon>
        <taxon>Metazoa</taxon>
        <taxon>Ecdysozoa</taxon>
        <taxon>Arthropoda</taxon>
        <taxon>Chelicerata</taxon>
        <taxon>Arachnida</taxon>
        <taxon>Araneae</taxon>
        <taxon>Araneomorphae</taxon>
        <taxon>Entelegynae</taxon>
        <taxon>Araneoidea</taxon>
        <taxon>Araneidae</taxon>
        <taxon>Argiope</taxon>
    </lineage>
</organism>
<gene>
    <name evidence="2" type="ORF">HNY73_002873</name>
</gene>
<feature type="chain" id="PRO_5035775707" evidence="1">
    <location>
        <begin position="20"/>
        <end position="719"/>
    </location>
</feature>
<protein>
    <submittedName>
        <fullName evidence="2">Uncharacterized protein</fullName>
    </submittedName>
</protein>
<evidence type="ECO:0000313" key="3">
    <source>
        <dbReference type="Proteomes" id="UP000807504"/>
    </source>
</evidence>
<sequence>MHLNFVALCLTVGVVSVFGGCVKDRFLFHEHFPAKEAHLKDVELIDGELKLKLDRKIEEKELLEKTLAALKSYFMHEHETLEKGKIHSLEEFHVPTEEKHEITCKILKGLFGSDFKTEELTEKDLAAFEGILKYFFEHSKGEEAIDKIFKSKVEDSSVKHSEDVEKIAKMSEFAPEEGKDVKTYIAESILHAGISKDADVHHGIEEGEALFKKLEKTGGEIPYFLMDDEAKKYLKGITEGKISEAEIHTLVGGDEEALKKLFKILKDGASHEEGSFLYSSEHIKGVDLEKSAEAAKALEEHKTLQKELISNHGKDHVFDEILKKEEVHELDEGFEEKKFFGTSKALAEHKETALNHAKDHIYDDILKKEEIHSLDKGFEEEKFHGAAKSFEEHLIGKDIHASGEKAFGIDEAVAESKSKEFIAKSEESAFKKLSKEEEKAKAGKDLSIEEILKEDGYYITGGTHAYEAARDQAHEDAKIPLVEGKEKAIDSSIAHGEEVFHKASEEGAEFSKGKEAVLHGIKGKEGILKEKVHGTDIALKEEHIKHGIKTEETHLIHEIPEEHHIATDHKIDETLTKEIPHSKMHQIKHKLLSMLGKILHIKKCHLVTMPPRELLGIVDCISRSKNPLLCEKFAMCEKKMPLQVILALEKCQKETIPGEVKRCSKYEPLYPSLEIPYKIFKCIVKNTHELTPPEKKMMIDFEECARQVKVESCGRIPWG</sequence>
<proteinExistence type="predicted"/>
<name>A0A8T0FW50_ARGBR</name>
<comment type="caution">
    <text evidence="2">The sequence shown here is derived from an EMBL/GenBank/DDBJ whole genome shotgun (WGS) entry which is preliminary data.</text>
</comment>
<keyword evidence="1" id="KW-0732">Signal</keyword>
<dbReference type="Proteomes" id="UP000807504">
    <property type="component" value="Unassembled WGS sequence"/>
</dbReference>
<dbReference type="AlphaFoldDB" id="A0A8T0FW50"/>
<accession>A0A8T0FW50</accession>
<reference evidence="2" key="2">
    <citation type="submission" date="2020-06" db="EMBL/GenBank/DDBJ databases">
        <authorList>
            <person name="Sheffer M."/>
        </authorList>
    </citation>
    <scope>NUCLEOTIDE SEQUENCE</scope>
</reference>
<evidence type="ECO:0000313" key="2">
    <source>
        <dbReference type="EMBL" id="KAF8794966.1"/>
    </source>
</evidence>
<dbReference type="EMBL" id="JABXBU010000002">
    <property type="protein sequence ID" value="KAF8794966.1"/>
    <property type="molecule type" value="Genomic_DNA"/>
</dbReference>
<feature type="signal peptide" evidence="1">
    <location>
        <begin position="1"/>
        <end position="19"/>
    </location>
</feature>
<keyword evidence="3" id="KW-1185">Reference proteome</keyword>
<reference evidence="2" key="1">
    <citation type="journal article" date="2020" name="bioRxiv">
        <title>Chromosome-level reference genome of the European wasp spider Argiope bruennichi: a resource for studies on range expansion and evolutionary adaptation.</title>
        <authorList>
            <person name="Sheffer M.M."/>
            <person name="Hoppe A."/>
            <person name="Krehenwinkel H."/>
            <person name="Uhl G."/>
            <person name="Kuss A.W."/>
            <person name="Jensen L."/>
            <person name="Jensen C."/>
            <person name="Gillespie R.G."/>
            <person name="Hoff K.J."/>
            <person name="Prost S."/>
        </authorList>
    </citation>
    <scope>NUCLEOTIDE SEQUENCE</scope>
</reference>
<evidence type="ECO:0000256" key="1">
    <source>
        <dbReference type="SAM" id="SignalP"/>
    </source>
</evidence>